<dbReference type="EMBL" id="MN739353">
    <property type="protein sequence ID" value="QHT00163.1"/>
    <property type="molecule type" value="Genomic_DNA"/>
</dbReference>
<evidence type="ECO:0000256" key="2">
    <source>
        <dbReference type="ARBA" id="ARBA00022741"/>
    </source>
</evidence>
<name>A0A6C0C758_9ZZZZ</name>
<dbReference type="AlphaFoldDB" id="A0A6C0C758"/>
<dbReference type="GO" id="GO:0004812">
    <property type="term" value="F:aminoacyl-tRNA ligase activity"/>
    <property type="evidence" value="ECO:0007669"/>
    <property type="project" value="InterPro"/>
</dbReference>
<dbReference type="GO" id="GO:0005524">
    <property type="term" value="F:ATP binding"/>
    <property type="evidence" value="ECO:0007669"/>
    <property type="project" value="InterPro"/>
</dbReference>
<dbReference type="SUPFAM" id="SSF55681">
    <property type="entry name" value="Class II aaRS and biotin synthetases"/>
    <property type="match status" value="1"/>
</dbReference>
<proteinExistence type="predicted"/>
<dbReference type="Gene3D" id="3.30.930.10">
    <property type="entry name" value="Bira Bifunctional Protein, Domain 2"/>
    <property type="match status" value="2"/>
</dbReference>
<evidence type="ECO:0000256" key="1">
    <source>
        <dbReference type="ARBA" id="ARBA00022598"/>
    </source>
</evidence>
<keyword evidence="1" id="KW-0436">Ligase</keyword>
<dbReference type="GO" id="GO:0006418">
    <property type="term" value="P:tRNA aminoacylation for protein translation"/>
    <property type="evidence" value="ECO:0007669"/>
    <property type="project" value="InterPro"/>
</dbReference>
<organism evidence="5">
    <name type="scientific">viral metagenome</name>
    <dbReference type="NCBI Taxonomy" id="1070528"/>
    <lineage>
        <taxon>unclassified sequences</taxon>
        <taxon>metagenomes</taxon>
        <taxon>organismal metagenomes</taxon>
    </lineage>
</organism>
<keyword evidence="3" id="KW-0067">ATP-binding</keyword>
<feature type="domain" description="Aminoacyl-tRNA synthetase class II (D/K/N)" evidence="4">
    <location>
        <begin position="59"/>
        <end position="275"/>
    </location>
</feature>
<accession>A0A6C0C758</accession>
<dbReference type="Pfam" id="PF00152">
    <property type="entry name" value="tRNA-synt_2"/>
    <property type="match status" value="1"/>
</dbReference>
<evidence type="ECO:0000259" key="4">
    <source>
        <dbReference type="Pfam" id="PF00152"/>
    </source>
</evidence>
<reference evidence="5" key="1">
    <citation type="journal article" date="2020" name="Nature">
        <title>Giant virus diversity and host interactions through global metagenomics.</title>
        <authorList>
            <person name="Schulz F."/>
            <person name="Roux S."/>
            <person name="Paez-Espino D."/>
            <person name="Jungbluth S."/>
            <person name="Walsh D.A."/>
            <person name="Denef V.J."/>
            <person name="McMahon K.D."/>
            <person name="Konstantinidis K.T."/>
            <person name="Eloe-Fadrosh E.A."/>
            <person name="Kyrpides N.C."/>
            <person name="Woyke T."/>
        </authorList>
    </citation>
    <scope>NUCLEOTIDE SEQUENCE</scope>
    <source>
        <strain evidence="5">GVMAG-M-3300020192-26</strain>
    </source>
</reference>
<sequence length="280" mass="32373">MSVKKINPFEFDHISTKVREFFKLKGLVECHVQNELSILAACEDPTTIGQFDYSGYVWPLPQTGQMHLEDLILTYGETKVPGFFCITTSYRQEANPVPGRHDLIFPMIEFEIPGDINKLQEFQREMLEYLGFGEKNSFPEGNYADLCTKYGVSELEHEHEMMMKDDFGPVFFLKNFPETTSPFWNMSRYPGTNIAKKIDVIVCGVETFGSAERSCDKNEMRKLFHNITDGKYAETLYSRFGKERVENELETFLKHDFFVRSGCGIGFTRLCKAMKQMNLL</sequence>
<keyword evidence="2" id="KW-0547">Nucleotide-binding</keyword>
<evidence type="ECO:0000313" key="5">
    <source>
        <dbReference type="EMBL" id="QHT00163.1"/>
    </source>
</evidence>
<protein>
    <recommendedName>
        <fullName evidence="4">Aminoacyl-tRNA synthetase class II (D/K/N) domain-containing protein</fullName>
    </recommendedName>
</protein>
<dbReference type="InterPro" id="IPR004364">
    <property type="entry name" value="Aa-tRNA-synt_II"/>
</dbReference>
<evidence type="ECO:0000256" key="3">
    <source>
        <dbReference type="ARBA" id="ARBA00022840"/>
    </source>
</evidence>
<dbReference type="InterPro" id="IPR045864">
    <property type="entry name" value="aa-tRNA-synth_II/BPL/LPL"/>
</dbReference>